<keyword evidence="4" id="KW-1185">Reference proteome</keyword>
<proteinExistence type="predicted"/>
<dbReference type="Proteomes" id="UP000663829">
    <property type="component" value="Unassembled WGS sequence"/>
</dbReference>
<evidence type="ECO:0000256" key="1">
    <source>
        <dbReference type="SAM" id="MobiDB-lite"/>
    </source>
</evidence>
<organism evidence="2 4">
    <name type="scientific">Didymodactylos carnosus</name>
    <dbReference type="NCBI Taxonomy" id="1234261"/>
    <lineage>
        <taxon>Eukaryota</taxon>
        <taxon>Metazoa</taxon>
        <taxon>Spiralia</taxon>
        <taxon>Gnathifera</taxon>
        <taxon>Rotifera</taxon>
        <taxon>Eurotatoria</taxon>
        <taxon>Bdelloidea</taxon>
        <taxon>Philodinida</taxon>
        <taxon>Philodinidae</taxon>
        <taxon>Didymodactylos</taxon>
    </lineage>
</organism>
<name>A0A813X0Z1_9BILA</name>
<dbReference type="Proteomes" id="UP000681722">
    <property type="component" value="Unassembled WGS sequence"/>
</dbReference>
<evidence type="ECO:0000313" key="3">
    <source>
        <dbReference type="EMBL" id="CAF3646324.1"/>
    </source>
</evidence>
<protein>
    <submittedName>
        <fullName evidence="2">Uncharacterized protein</fullName>
    </submittedName>
</protein>
<evidence type="ECO:0000313" key="4">
    <source>
        <dbReference type="Proteomes" id="UP000663829"/>
    </source>
</evidence>
<feature type="compositionally biased region" description="Basic and acidic residues" evidence="1">
    <location>
        <begin position="115"/>
        <end position="134"/>
    </location>
</feature>
<dbReference type="EMBL" id="CAJOBC010000997">
    <property type="protein sequence ID" value="CAF3646324.1"/>
    <property type="molecule type" value="Genomic_DNA"/>
</dbReference>
<accession>A0A813X0Z1</accession>
<dbReference type="OrthoDB" id="419198at2759"/>
<dbReference type="EMBL" id="CAJNOQ010000997">
    <property type="protein sequence ID" value="CAF0858652.1"/>
    <property type="molecule type" value="Genomic_DNA"/>
</dbReference>
<reference evidence="2" key="1">
    <citation type="submission" date="2021-02" db="EMBL/GenBank/DDBJ databases">
        <authorList>
            <person name="Nowell W R."/>
        </authorList>
    </citation>
    <scope>NUCLEOTIDE SEQUENCE</scope>
</reference>
<comment type="caution">
    <text evidence="2">The sequence shown here is derived from an EMBL/GenBank/DDBJ whole genome shotgun (WGS) entry which is preliminary data.</text>
</comment>
<feature type="region of interest" description="Disordered" evidence="1">
    <location>
        <begin position="107"/>
        <end position="141"/>
    </location>
</feature>
<evidence type="ECO:0000313" key="2">
    <source>
        <dbReference type="EMBL" id="CAF0858652.1"/>
    </source>
</evidence>
<gene>
    <name evidence="2" type="ORF">GPM918_LOCUS6466</name>
    <name evidence="3" type="ORF">SRO942_LOCUS6466</name>
</gene>
<sequence>MSYLRYNSSRFVRQTPSRTPCLQLTLEPWPYPTLQGRVGWADDTFVCLRSINMERPISDMDRLPYAKYTEMRKRLETEKLADTEVDKLYDIVQVTAGLFDKNAIRYTIEGGPSQQRRDNDDDDGKRYKRQEADSQKSVISR</sequence>
<dbReference type="AlphaFoldDB" id="A0A813X0Z1"/>